<dbReference type="PANTHER" id="PTHR12526:SF595">
    <property type="entry name" value="BLL5217 PROTEIN"/>
    <property type="match status" value="1"/>
</dbReference>
<keyword evidence="4" id="KW-1185">Reference proteome</keyword>
<sequence>MIVHLLTEALIHRGHRVTLFASGDSHTHGNLVAPCDYALRHDPQARGDNLWRLNRKHVALEQIQLKRLYEQAGEFDVIHSHLEMSALPFAARSTTPTLHTLHMDLIPETCQILSQYGQQAFVSVSDAQRKPCPTLNYVGTVHNAIDLEALPFFAKPQSPEYLAFLGRISPEKGIHHAIAIAQQIQIPLRIAGKFGQEDADFFESVIKPEIDGQHIQYLGEITQAEKIALLGQASVTLFPITWNEPFGIVMIESMACGTPVLGMRMGAVPEVIQPGVSGLICDSVEEMARQVEIVRQFDRWRCREAVKARFSVERMVDAYEACYARVLGLDPSDPT</sequence>
<evidence type="ECO:0000313" key="4">
    <source>
        <dbReference type="Proteomes" id="UP000031561"/>
    </source>
</evidence>
<comment type="caution">
    <text evidence="3">The sequence shown here is derived from an EMBL/GenBank/DDBJ whole genome shotgun (WGS) entry which is preliminary data.</text>
</comment>
<name>A0ABD4T1D4_9CYAN</name>
<evidence type="ECO:0000259" key="1">
    <source>
        <dbReference type="Pfam" id="PF00534"/>
    </source>
</evidence>
<dbReference type="PANTHER" id="PTHR12526">
    <property type="entry name" value="GLYCOSYLTRANSFERASE"/>
    <property type="match status" value="1"/>
</dbReference>
<accession>A0ABD4T1D4</accession>
<dbReference type="InterPro" id="IPR028098">
    <property type="entry name" value="Glyco_trans_4-like_N"/>
</dbReference>
<evidence type="ECO:0000259" key="2">
    <source>
        <dbReference type="Pfam" id="PF13439"/>
    </source>
</evidence>
<dbReference type="AlphaFoldDB" id="A0ABD4T1D4"/>
<dbReference type="Pfam" id="PF00534">
    <property type="entry name" value="Glycos_transf_1"/>
    <property type="match status" value="1"/>
</dbReference>
<feature type="domain" description="Glycosyl transferase family 1" evidence="1">
    <location>
        <begin position="154"/>
        <end position="292"/>
    </location>
</feature>
<reference evidence="3 4" key="1">
    <citation type="journal article" date="2015" name="Genome Announc.">
        <title>Draft Genome Sequence of Filamentous Marine Cyanobacterium Lyngbya confervoides Strain BDU141951.</title>
        <authorList>
            <person name="Chandrababunaidu M.M."/>
            <person name="Sen D."/>
            <person name="Tripathy S."/>
        </authorList>
    </citation>
    <scope>NUCLEOTIDE SEQUENCE [LARGE SCALE GENOMIC DNA]</scope>
    <source>
        <strain evidence="3 4">BDU141951</strain>
    </source>
</reference>
<dbReference type="Gene3D" id="3.40.50.2000">
    <property type="entry name" value="Glycogen Phosphorylase B"/>
    <property type="match status" value="2"/>
</dbReference>
<dbReference type="InterPro" id="IPR001296">
    <property type="entry name" value="Glyco_trans_1"/>
</dbReference>
<dbReference type="EMBL" id="JTHE03000043">
    <property type="protein sequence ID" value="MCM1982581.1"/>
    <property type="molecule type" value="Genomic_DNA"/>
</dbReference>
<organism evidence="3 4">
    <name type="scientific">Lyngbya confervoides BDU141951</name>
    <dbReference type="NCBI Taxonomy" id="1574623"/>
    <lineage>
        <taxon>Bacteria</taxon>
        <taxon>Bacillati</taxon>
        <taxon>Cyanobacteriota</taxon>
        <taxon>Cyanophyceae</taxon>
        <taxon>Oscillatoriophycideae</taxon>
        <taxon>Oscillatoriales</taxon>
        <taxon>Microcoleaceae</taxon>
        <taxon>Lyngbya</taxon>
    </lineage>
</organism>
<dbReference type="Pfam" id="PF13439">
    <property type="entry name" value="Glyco_transf_4"/>
    <property type="match status" value="1"/>
</dbReference>
<feature type="domain" description="Glycosyltransferase subfamily 4-like N-terminal" evidence="2">
    <location>
        <begin position="3"/>
        <end position="105"/>
    </location>
</feature>
<dbReference type="SUPFAM" id="SSF53756">
    <property type="entry name" value="UDP-Glycosyltransferase/glycogen phosphorylase"/>
    <property type="match status" value="1"/>
</dbReference>
<gene>
    <name evidence="3" type="ORF">QQ91_0007050</name>
</gene>
<dbReference type="Proteomes" id="UP000031561">
    <property type="component" value="Unassembled WGS sequence"/>
</dbReference>
<proteinExistence type="predicted"/>
<evidence type="ECO:0000313" key="3">
    <source>
        <dbReference type="EMBL" id="MCM1982581.1"/>
    </source>
</evidence>
<dbReference type="CDD" id="cd03802">
    <property type="entry name" value="GT4_AviGT4-like"/>
    <property type="match status" value="1"/>
</dbReference>
<protein>
    <submittedName>
        <fullName evidence="3">Glycosyltransferase family 4 protein</fullName>
    </submittedName>
</protein>